<feature type="compositionally biased region" description="Basic and acidic residues" evidence="1">
    <location>
        <begin position="9"/>
        <end position="22"/>
    </location>
</feature>
<evidence type="ECO:0000256" key="1">
    <source>
        <dbReference type="SAM" id="MobiDB-lite"/>
    </source>
</evidence>
<dbReference type="RefSeq" id="WP_264245953.1">
    <property type="nucleotide sequence ID" value="NZ_CP107567.1"/>
</dbReference>
<keyword evidence="2" id="KW-0472">Membrane</keyword>
<sequence length="439" mass="45824">MPFEDELGEAMRRTGDTFRPSDRPGLVDGGMTRGRRRLARRRAVAVTGSVLALATVGVAGGYATGSLGPDDGKASAAAPATPTAPESVAAGNVTEEQMIETFKGLLPEGRTTREEGSGTTEAPERPDGPKGPLQGPHVSLVFDDGGGAAAISLGVSVVDPAGKSAADAVTCPSQAFVQHYACTEETLSDGSRYMLFQGYEYPDRREDTKLWRATLITSEGVMVDASEWNAPAQRGVEVSRPAPPLTAAQMKALVTDQAWRTIGAQLGEPLKESPEPGQSAGAPVNKVLASLLPADLKIVDQQGDPGYGFVVADDGRGASFIQVNAQTGMQDVFTGDATTLPDGTKVMVKKENNPDDKGGSGAVGWTVDTLRPDGFRVVMMAFNAPGQGQDASRAEPVLTIEQMRAIVLDEKWRAAAGRPATEAAGPLTSRPSSAPPPRS</sequence>
<evidence type="ECO:0000313" key="3">
    <source>
        <dbReference type="EMBL" id="UYQ63557.1"/>
    </source>
</evidence>
<gene>
    <name evidence="3" type="ORF">OGH68_20255</name>
</gene>
<feature type="region of interest" description="Disordered" evidence="1">
    <location>
        <begin position="1"/>
        <end position="34"/>
    </location>
</feature>
<evidence type="ECO:0000256" key="2">
    <source>
        <dbReference type="SAM" id="Phobius"/>
    </source>
</evidence>
<proteinExistence type="predicted"/>
<keyword evidence="4" id="KW-1185">Reference proteome</keyword>
<dbReference type="Proteomes" id="UP001163878">
    <property type="component" value="Chromosome"/>
</dbReference>
<feature type="compositionally biased region" description="Low complexity" evidence="1">
    <location>
        <begin position="74"/>
        <end position="90"/>
    </location>
</feature>
<keyword evidence="2" id="KW-0812">Transmembrane</keyword>
<reference evidence="3" key="1">
    <citation type="submission" date="2022-10" db="EMBL/GenBank/DDBJ databases">
        <title>Cytochrome P450 Catalyzes Benzene Ring Formation in the Biosynthesis of Trialkyl-Substituted Aromatic Polyketides.</title>
        <authorList>
            <person name="Zhao E."/>
            <person name="Ge H."/>
        </authorList>
    </citation>
    <scope>NUCLEOTIDE SEQUENCE</scope>
    <source>
        <strain evidence="3">NA0869</strain>
    </source>
</reference>
<dbReference type="EMBL" id="CP107567">
    <property type="protein sequence ID" value="UYQ63557.1"/>
    <property type="molecule type" value="Genomic_DNA"/>
</dbReference>
<feature type="region of interest" description="Disordered" evidence="1">
    <location>
        <begin position="70"/>
        <end position="138"/>
    </location>
</feature>
<feature type="compositionally biased region" description="Basic and acidic residues" evidence="1">
    <location>
        <begin position="110"/>
        <end position="128"/>
    </location>
</feature>
<feature type="transmembrane region" description="Helical" evidence="2">
    <location>
        <begin position="43"/>
        <end position="63"/>
    </location>
</feature>
<feature type="region of interest" description="Disordered" evidence="1">
    <location>
        <begin position="417"/>
        <end position="439"/>
    </location>
</feature>
<evidence type="ECO:0000313" key="4">
    <source>
        <dbReference type="Proteomes" id="UP001163878"/>
    </source>
</evidence>
<keyword evidence="2" id="KW-1133">Transmembrane helix</keyword>
<organism evidence="3 4">
    <name type="scientific">Streptomyces peucetius</name>
    <dbReference type="NCBI Taxonomy" id="1950"/>
    <lineage>
        <taxon>Bacteria</taxon>
        <taxon>Bacillati</taxon>
        <taxon>Actinomycetota</taxon>
        <taxon>Actinomycetes</taxon>
        <taxon>Kitasatosporales</taxon>
        <taxon>Streptomycetaceae</taxon>
        <taxon>Streptomyces</taxon>
    </lineage>
</organism>
<feature type="compositionally biased region" description="Low complexity" evidence="1">
    <location>
        <begin position="417"/>
        <end position="432"/>
    </location>
</feature>
<name>A0ABY6ICH9_STRPE</name>
<protein>
    <submittedName>
        <fullName evidence="3">Uncharacterized protein</fullName>
    </submittedName>
</protein>
<accession>A0ABY6ICH9</accession>